<proteinExistence type="inferred from homology"/>
<accession>A0A484N8X5</accession>
<name>A0A484N8X5_9ASTE</name>
<dbReference type="OrthoDB" id="1900844at2759"/>
<evidence type="ECO:0000256" key="1">
    <source>
        <dbReference type="ARBA" id="ARBA00004474"/>
    </source>
</evidence>
<comment type="subcellular location">
    <subcellularLocation>
        <location evidence="1">Plastid</location>
    </subcellularLocation>
</comment>
<keyword evidence="6" id="KW-0472">Membrane</keyword>
<feature type="transmembrane region" description="Helical" evidence="6">
    <location>
        <begin position="123"/>
        <end position="142"/>
    </location>
</feature>
<evidence type="ECO:0000256" key="6">
    <source>
        <dbReference type="SAM" id="Phobius"/>
    </source>
</evidence>
<dbReference type="EMBL" id="OOIL02006555">
    <property type="protein sequence ID" value="VFQ97821.1"/>
    <property type="molecule type" value="Genomic_DNA"/>
</dbReference>
<dbReference type="InterPro" id="IPR008470">
    <property type="entry name" value="Uncharacterised_Ycf33"/>
</dbReference>
<comment type="similarity">
    <text evidence="2">Belongs to the ycf33 family.</text>
</comment>
<keyword evidence="4" id="KW-0934">Plastid</keyword>
<feature type="compositionally biased region" description="Polar residues" evidence="5">
    <location>
        <begin position="33"/>
        <end position="42"/>
    </location>
</feature>
<dbReference type="Pfam" id="PF05421">
    <property type="entry name" value="DUF751"/>
    <property type="match status" value="1"/>
</dbReference>
<feature type="transmembrane region" description="Helical" evidence="6">
    <location>
        <begin position="154"/>
        <end position="179"/>
    </location>
</feature>
<protein>
    <recommendedName>
        <fullName evidence="3">Uncharacterized protein ycf33</fullName>
    </recommendedName>
</protein>
<evidence type="ECO:0000256" key="3">
    <source>
        <dbReference type="ARBA" id="ARBA00021584"/>
    </source>
</evidence>
<evidence type="ECO:0000256" key="5">
    <source>
        <dbReference type="SAM" id="MobiDB-lite"/>
    </source>
</evidence>
<dbReference type="PANTHER" id="PTHR36049">
    <property type="entry name" value="TRANSMEMBRANE PROTEIN"/>
    <property type="match status" value="1"/>
</dbReference>
<dbReference type="PANTHER" id="PTHR36049:SF3">
    <property type="match status" value="1"/>
</dbReference>
<evidence type="ECO:0000313" key="8">
    <source>
        <dbReference type="Proteomes" id="UP000595140"/>
    </source>
</evidence>
<evidence type="ECO:0000313" key="7">
    <source>
        <dbReference type="EMBL" id="VFQ97821.1"/>
    </source>
</evidence>
<keyword evidence="6" id="KW-0812">Transmembrane</keyword>
<keyword evidence="8" id="KW-1185">Reference proteome</keyword>
<reference evidence="7 8" key="1">
    <citation type="submission" date="2018-04" db="EMBL/GenBank/DDBJ databases">
        <authorList>
            <person name="Vogel A."/>
        </authorList>
    </citation>
    <scope>NUCLEOTIDE SEQUENCE [LARGE SCALE GENOMIC DNA]</scope>
</reference>
<feature type="region of interest" description="Disordered" evidence="5">
    <location>
        <begin position="1"/>
        <end position="78"/>
    </location>
</feature>
<evidence type="ECO:0000256" key="2">
    <source>
        <dbReference type="ARBA" id="ARBA00010985"/>
    </source>
</evidence>
<dbReference type="Proteomes" id="UP000595140">
    <property type="component" value="Unassembled WGS sequence"/>
</dbReference>
<dbReference type="GO" id="GO:0009536">
    <property type="term" value="C:plastid"/>
    <property type="evidence" value="ECO:0007669"/>
    <property type="project" value="UniProtKB-SubCell"/>
</dbReference>
<keyword evidence="6" id="KW-1133">Transmembrane helix</keyword>
<gene>
    <name evidence="7" type="ORF">CCAM_LOCUS39597</name>
</gene>
<organism evidence="7 8">
    <name type="scientific">Cuscuta campestris</name>
    <dbReference type="NCBI Taxonomy" id="132261"/>
    <lineage>
        <taxon>Eukaryota</taxon>
        <taxon>Viridiplantae</taxon>
        <taxon>Streptophyta</taxon>
        <taxon>Embryophyta</taxon>
        <taxon>Tracheophyta</taxon>
        <taxon>Spermatophyta</taxon>
        <taxon>Magnoliopsida</taxon>
        <taxon>eudicotyledons</taxon>
        <taxon>Gunneridae</taxon>
        <taxon>Pentapetalae</taxon>
        <taxon>asterids</taxon>
        <taxon>lamiids</taxon>
        <taxon>Solanales</taxon>
        <taxon>Convolvulaceae</taxon>
        <taxon>Cuscuteae</taxon>
        <taxon>Cuscuta</taxon>
        <taxon>Cuscuta subgen. Grammica</taxon>
        <taxon>Cuscuta sect. Cleistogrammica</taxon>
    </lineage>
</organism>
<dbReference type="AlphaFoldDB" id="A0A484N8X5"/>
<sequence>MTTLKPQIHLIPSHFTSSPSSSPSSAPILIQIRSKSQENPTNFPALKNSSSASSSFKKTHTENPRNLENPQKFSEKPDQKSRALMWGAAAVGAAVLLMGLGEEEKALALGPGGPLMEDFWENMRRYGVFALTVSTGALYAVFRPIFELLRSPVSAILVVIVVAGGFYIMSQVLSAMLGIS</sequence>
<evidence type="ECO:0000256" key="4">
    <source>
        <dbReference type="ARBA" id="ARBA00022640"/>
    </source>
</evidence>